<dbReference type="AlphaFoldDB" id="A0A0B2AIS2"/>
<evidence type="ECO:0000313" key="3">
    <source>
        <dbReference type="Proteomes" id="UP000030982"/>
    </source>
</evidence>
<dbReference type="Gene3D" id="3.40.960.10">
    <property type="entry name" value="VSR Endonuclease"/>
    <property type="match status" value="1"/>
</dbReference>
<reference evidence="2 3" key="1">
    <citation type="submission" date="2014-09" db="EMBL/GenBank/DDBJ databases">
        <title>Genome sequence of Sinomonas sp. MUSC 117.</title>
        <authorList>
            <person name="Lee L.-H."/>
        </authorList>
    </citation>
    <scope>NUCLEOTIDE SEQUENCE [LARGE SCALE GENOMIC DNA]</scope>
    <source>
        <strain evidence="2 3">MUSC 117</strain>
    </source>
</reference>
<accession>A0A0B2AIS2</accession>
<gene>
    <name evidence="2" type="ORF">LK10_08690</name>
</gene>
<evidence type="ECO:0000313" key="2">
    <source>
        <dbReference type="EMBL" id="KHL03500.1"/>
    </source>
</evidence>
<name>A0A0B2AIS2_9MICC</name>
<protein>
    <recommendedName>
        <fullName evidence="1">DUF559 domain-containing protein</fullName>
    </recommendedName>
</protein>
<dbReference type="STRING" id="1338436.LK10_08690"/>
<comment type="caution">
    <text evidence="2">The sequence shown here is derived from an EMBL/GenBank/DDBJ whole genome shotgun (WGS) entry which is preliminary data.</text>
</comment>
<sequence length="272" mass="30128">MHLFHGVCRLRDLLSRGVAEREVRAAVVRGELVLVRKGLYALPKADPVFVAARRTRSLLTCASAAGFYGLWTLTAQGRFHLFRQTGGDPPDAVIHRGTWVPPDAYAPVAGLADVVLHAVRCLPELEALLIAESAMHRGLSMDFIRERLPGNRNGPARAVLDLVDSGSESPIETLARVHLRRAGFRVDTQVEIDGVGWVDSLVEGWLILELDGKSHEERAQREKDRRRDRAAQLRGHPVFRYGYADIVHRPEVFVAEVARMLGFPTGIAARIG</sequence>
<organism evidence="2 3">
    <name type="scientific">Sinomonas humi</name>
    <dbReference type="NCBI Taxonomy" id="1338436"/>
    <lineage>
        <taxon>Bacteria</taxon>
        <taxon>Bacillati</taxon>
        <taxon>Actinomycetota</taxon>
        <taxon>Actinomycetes</taxon>
        <taxon>Micrococcales</taxon>
        <taxon>Micrococcaceae</taxon>
        <taxon>Sinomonas</taxon>
    </lineage>
</organism>
<dbReference type="Pfam" id="PF04480">
    <property type="entry name" value="DUF559"/>
    <property type="match status" value="1"/>
</dbReference>
<feature type="domain" description="DUF559" evidence="1">
    <location>
        <begin position="183"/>
        <end position="260"/>
    </location>
</feature>
<dbReference type="EMBL" id="JTDL01000098">
    <property type="protein sequence ID" value="KHL03500.1"/>
    <property type="molecule type" value="Genomic_DNA"/>
</dbReference>
<dbReference type="InterPro" id="IPR007569">
    <property type="entry name" value="DUF559"/>
</dbReference>
<dbReference type="Proteomes" id="UP000030982">
    <property type="component" value="Unassembled WGS sequence"/>
</dbReference>
<evidence type="ECO:0000259" key="1">
    <source>
        <dbReference type="Pfam" id="PF04480"/>
    </source>
</evidence>
<proteinExistence type="predicted"/>
<keyword evidence="3" id="KW-1185">Reference proteome</keyword>